<evidence type="ECO:0000256" key="2">
    <source>
        <dbReference type="ARBA" id="ARBA00004989"/>
    </source>
</evidence>
<dbReference type="InterPro" id="IPR004614">
    <property type="entry name" value="P_AcTrfase"/>
</dbReference>
<comment type="pathway">
    <text evidence="2">Metabolic intermediate biosynthesis; acetyl-CoA biosynthesis; acetyl-CoA from acetate: step 2/2.</text>
</comment>
<sequence length="335" mass="36461">MDILQEFKNKAKNRYKHIVLPEGYDDRTIQAAVKICEEGIARLTVLGSEDEIKKELLNYGLKKEYIDSEKLTVINPLNSPYLQEWTDIYYQSRKEKGLTMEEASSSMKNNLFFGSMLVKQKICDGLVAGAANTTSDVLRAALRIIGVKKGLNTVSSYFIIVTKNEKFGKNGILLFADSAVNPNPDAPMLADIAESTAESCKKMMGVDAVVAMLSFSTKGSAKTAETEKVAQAVKILKERCPDIAVDGEMQLDAALVDEVGRRKAPESEVAGKANVLIFPNLDAGNIGYKLVERIAEATAIGPIIQGLNSPVNDLSRGCSVYDIVNVTAITAVQVE</sequence>
<evidence type="ECO:0000313" key="10">
    <source>
        <dbReference type="Proteomes" id="UP000017429"/>
    </source>
</evidence>
<evidence type="ECO:0000256" key="3">
    <source>
        <dbReference type="ARBA" id="ARBA00005656"/>
    </source>
</evidence>
<name>V2QI61_9BACT</name>
<dbReference type="SUPFAM" id="SSF53659">
    <property type="entry name" value="Isocitrate/Isopropylmalate dehydrogenase-like"/>
    <property type="match status" value="1"/>
</dbReference>
<evidence type="ECO:0000313" key="9">
    <source>
        <dbReference type="EMBL" id="USF24054.1"/>
    </source>
</evidence>
<dbReference type="NCBIfam" id="NF007233">
    <property type="entry name" value="PRK09653.1"/>
    <property type="match status" value="1"/>
</dbReference>
<dbReference type="eggNOG" id="COG0280">
    <property type="taxonomic scope" value="Bacteria"/>
</dbReference>
<organism evidence="9 10">
    <name type="scientific">Mucispirillum schaedleri ASF457</name>
    <dbReference type="NCBI Taxonomy" id="1379858"/>
    <lineage>
        <taxon>Bacteria</taxon>
        <taxon>Pseudomonadati</taxon>
        <taxon>Deferribacterota</taxon>
        <taxon>Deferribacteres</taxon>
        <taxon>Deferribacterales</taxon>
        <taxon>Mucispirillaceae</taxon>
        <taxon>Mucispirillum</taxon>
    </lineage>
</organism>
<evidence type="ECO:0000256" key="1">
    <source>
        <dbReference type="ARBA" id="ARBA00000705"/>
    </source>
</evidence>
<evidence type="ECO:0000256" key="8">
    <source>
        <dbReference type="ARBA" id="ARBA00031108"/>
    </source>
</evidence>
<evidence type="ECO:0000256" key="5">
    <source>
        <dbReference type="ARBA" id="ARBA00021528"/>
    </source>
</evidence>
<reference evidence="9" key="1">
    <citation type="journal article" date="2014" name="Genome Announc.">
        <title>Draft genome sequences of the altered schaedler flora, a defined bacterial community from gnotobiotic mice.</title>
        <authorList>
            <person name="Wannemuehler M.J."/>
            <person name="Overstreet A.M."/>
            <person name="Ward D.V."/>
            <person name="Phillips G.J."/>
        </authorList>
    </citation>
    <scope>NUCLEOTIDE SEQUENCE</scope>
    <source>
        <strain evidence="9">ASF457</strain>
    </source>
</reference>
<dbReference type="Gene3D" id="3.40.50.10750">
    <property type="entry name" value="Isocitrate/Isopropylmalate dehydrogenase-like"/>
    <property type="match status" value="1"/>
</dbReference>
<dbReference type="KEGG" id="msch:N508_001129"/>
<dbReference type="Gene3D" id="3.40.50.10950">
    <property type="match status" value="1"/>
</dbReference>
<dbReference type="OrthoDB" id="9805787at2"/>
<dbReference type="PANTHER" id="PTHR43356">
    <property type="entry name" value="PHOSPHATE ACETYLTRANSFERASE"/>
    <property type="match status" value="1"/>
</dbReference>
<comment type="similarity">
    <text evidence="3">Belongs to the phosphate acetyltransferase and butyryltransferase family.</text>
</comment>
<dbReference type="InterPro" id="IPR050500">
    <property type="entry name" value="Phos_Acetyltrans/Butyryltrans"/>
</dbReference>
<dbReference type="Pfam" id="PF01515">
    <property type="entry name" value="PTA_PTB"/>
    <property type="match status" value="1"/>
</dbReference>
<dbReference type="Proteomes" id="UP000017429">
    <property type="component" value="Chromosome"/>
</dbReference>
<proteinExistence type="inferred from homology"/>
<dbReference type="InterPro" id="IPR002505">
    <property type="entry name" value="PTA_PTB"/>
</dbReference>
<evidence type="ECO:0000256" key="4">
    <source>
        <dbReference type="ARBA" id="ARBA00012707"/>
    </source>
</evidence>
<dbReference type="GO" id="GO:0008959">
    <property type="term" value="F:phosphate acetyltransferase activity"/>
    <property type="evidence" value="ECO:0007669"/>
    <property type="project" value="UniProtKB-EC"/>
</dbReference>
<gene>
    <name evidence="9" type="primary">pta</name>
    <name evidence="9" type="ORF">N508_001129</name>
</gene>
<dbReference type="InterPro" id="IPR012147">
    <property type="entry name" value="P_Ac_Bu_trans"/>
</dbReference>
<dbReference type="EMBL" id="CP097562">
    <property type="protein sequence ID" value="USF24054.1"/>
    <property type="molecule type" value="Genomic_DNA"/>
</dbReference>
<accession>V2QI61</accession>
<dbReference type="NCBIfam" id="TIGR00651">
    <property type="entry name" value="pta"/>
    <property type="match status" value="1"/>
</dbReference>
<keyword evidence="7 9" id="KW-0012">Acyltransferase</keyword>
<dbReference type="PIRSF" id="PIRSF000428">
    <property type="entry name" value="P_Ac_trans"/>
    <property type="match status" value="1"/>
</dbReference>
<keyword evidence="6 9" id="KW-0808">Transferase</keyword>
<dbReference type="PANTHER" id="PTHR43356:SF3">
    <property type="entry name" value="PHOSPHATE ACETYLTRANSFERASE"/>
    <property type="match status" value="1"/>
</dbReference>
<keyword evidence="10" id="KW-1185">Reference proteome</keyword>
<evidence type="ECO:0000256" key="6">
    <source>
        <dbReference type="ARBA" id="ARBA00022679"/>
    </source>
</evidence>
<reference evidence="9" key="3">
    <citation type="submission" date="2022-06" db="EMBL/GenBank/DDBJ databases">
        <title>Resources to Facilitate Use of the Altered Schaedler Flora (ASF) Mouse Model to Study Microbiome Function.</title>
        <authorList>
            <person name="Proctor A."/>
            <person name="Parvinroo S."/>
            <person name="Richie T."/>
            <person name="Jia X."/>
            <person name="Lee S.T.M."/>
            <person name="Karp P.D."/>
            <person name="Paley S."/>
            <person name="Kostic A.D."/>
            <person name="Pierre J.F."/>
            <person name="Wannemuehler M.J."/>
            <person name="Phillips G.J."/>
        </authorList>
    </citation>
    <scope>NUCLEOTIDE SEQUENCE</scope>
    <source>
        <strain evidence="9">ASF457</strain>
    </source>
</reference>
<reference evidence="9" key="2">
    <citation type="submission" date="2022-05" db="EMBL/GenBank/DDBJ databases">
        <authorList>
            <person name="Proctor A.L."/>
            <person name="Phillips G.J."/>
            <person name="Wannemuehler M.J."/>
        </authorList>
    </citation>
    <scope>NUCLEOTIDE SEQUENCE</scope>
    <source>
        <strain evidence="9">ASF457</strain>
    </source>
</reference>
<comment type="catalytic activity">
    <reaction evidence="1">
        <text>acetyl-CoA + phosphate = acetyl phosphate + CoA</text>
        <dbReference type="Rhea" id="RHEA:19521"/>
        <dbReference type="ChEBI" id="CHEBI:22191"/>
        <dbReference type="ChEBI" id="CHEBI:43474"/>
        <dbReference type="ChEBI" id="CHEBI:57287"/>
        <dbReference type="ChEBI" id="CHEBI:57288"/>
        <dbReference type="EC" id="2.3.1.8"/>
    </reaction>
</comment>
<dbReference type="AlphaFoldDB" id="V2QI61"/>
<dbReference type="EC" id="2.3.1.8" evidence="4"/>
<protein>
    <recommendedName>
        <fullName evidence="5">Phosphate acetyltransferase</fullName>
        <ecNumber evidence="4">2.3.1.8</ecNumber>
    </recommendedName>
    <alternativeName>
        <fullName evidence="8">Phosphotransacetylase</fullName>
    </alternativeName>
</protein>
<dbReference type="InterPro" id="IPR042112">
    <property type="entry name" value="P_AcTrfase_dom2"/>
</dbReference>
<evidence type="ECO:0000256" key="7">
    <source>
        <dbReference type="ARBA" id="ARBA00023315"/>
    </source>
</evidence>
<dbReference type="InterPro" id="IPR042113">
    <property type="entry name" value="P_AcTrfase_dom1"/>
</dbReference>
<dbReference type="RefSeq" id="WP_023275424.1">
    <property type="nucleotide sequence ID" value="NZ_CP097562.1"/>
</dbReference>